<evidence type="ECO:0000256" key="1">
    <source>
        <dbReference type="ARBA" id="ARBA00004141"/>
    </source>
</evidence>
<keyword evidence="5 7" id="KW-0472">Membrane</keyword>
<accession>A0A3M9XMG7</accession>
<comment type="similarity">
    <text evidence="2">Belongs to the TrbL/VirB6 family.</text>
</comment>
<evidence type="ECO:0000313" key="8">
    <source>
        <dbReference type="EMBL" id="RNJ48060.1"/>
    </source>
</evidence>
<dbReference type="Pfam" id="PF04610">
    <property type="entry name" value="TrbL"/>
    <property type="match status" value="1"/>
</dbReference>
<organism evidence="8 9">
    <name type="scientific">Methylocystis hirsuta</name>
    <dbReference type="NCBI Taxonomy" id="369798"/>
    <lineage>
        <taxon>Bacteria</taxon>
        <taxon>Pseudomonadati</taxon>
        <taxon>Pseudomonadota</taxon>
        <taxon>Alphaproteobacteria</taxon>
        <taxon>Hyphomicrobiales</taxon>
        <taxon>Methylocystaceae</taxon>
        <taxon>Methylocystis</taxon>
    </lineage>
</organism>
<evidence type="ECO:0000256" key="4">
    <source>
        <dbReference type="ARBA" id="ARBA00022989"/>
    </source>
</evidence>
<keyword evidence="4 7" id="KW-1133">Transmembrane helix</keyword>
<dbReference type="EMBL" id="QWDD01000003">
    <property type="protein sequence ID" value="RNJ48060.1"/>
    <property type="molecule type" value="Genomic_DNA"/>
</dbReference>
<dbReference type="GO" id="GO:0016020">
    <property type="term" value="C:membrane"/>
    <property type="evidence" value="ECO:0007669"/>
    <property type="project" value="UniProtKB-SubCell"/>
</dbReference>
<feature type="transmembrane region" description="Helical" evidence="7">
    <location>
        <begin position="142"/>
        <end position="169"/>
    </location>
</feature>
<feature type="transmembrane region" description="Helical" evidence="7">
    <location>
        <begin position="59"/>
        <end position="79"/>
    </location>
</feature>
<evidence type="ECO:0000256" key="2">
    <source>
        <dbReference type="ARBA" id="ARBA00007802"/>
    </source>
</evidence>
<evidence type="ECO:0000313" key="9">
    <source>
        <dbReference type="Proteomes" id="UP000268623"/>
    </source>
</evidence>
<evidence type="ECO:0000256" key="3">
    <source>
        <dbReference type="ARBA" id="ARBA00022692"/>
    </source>
</evidence>
<feature type="transmembrane region" description="Helical" evidence="7">
    <location>
        <begin position="30"/>
        <end position="47"/>
    </location>
</feature>
<dbReference type="RefSeq" id="WP_123177809.1">
    <property type="nucleotide sequence ID" value="NZ_QWDD01000003.1"/>
</dbReference>
<proteinExistence type="inferred from homology"/>
<gene>
    <name evidence="8" type="ORF">D1O30_19665</name>
</gene>
<comment type="subcellular location">
    <subcellularLocation>
        <location evidence="1">Membrane</location>
        <topology evidence="1">Multi-pass membrane protein</topology>
    </subcellularLocation>
</comment>
<dbReference type="OrthoDB" id="8124565at2"/>
<feature type="region of interest" description="Disordered" evidence="6">
    <location>
        <begin position="319"/>
        <end position="338"/>
    </location>
</feature>
<feature type="transmembrane region" description="Helical" evidence="7">
    <location>
        <begin position="208"/>
        <end position="230"/>
    </location>
</feature>
<name>A0A3M9XMG7_9HYPH</name>
<keyword evidence="9" id="KW-1185">Reference proteome</keyword>
<dbReference type="Proteomes" id="UP000268623">
    <property type="component" value="Unassembled WGS sequence"/>
</dbReference>
<feature type="transmembrane region" description="Helical" evidence="7">
    <location>
        <begin position="176"/>
        <end position="202"/>
    </location>
</feature>
<dbReference type="GO" id="GO:0030255">
    <property type="term" value="P:protein secretion by the type IV secretion system"/>
    <property type="evidence" value="ECO:0007669"/>
    <property type="project" value="InterPro"/>
</dbReference>
<dbReference type="InterPro" id="IPR007688">
    <property type="entry name" value="Conjugal_tfr_TrbL/VirB6"/>
</dbReference>
<comment type="caution">
    <text evidence="8">The sequence shown here is derived from an EMBL/GenBank/DDBJ whole genome shotgun (WGS) entry which is preliminary data.</text>
</comment>
<sequence length="364" mass="38264">MDMVTQLFQRVDTIAVSAIEVIYDSIATELLPVFTVALTAYIAYWGYEMLYGRAPLTAGAFLWRVFRIGLIYAIGFYWGDFSVLVVEVFTKTANGIATAICTGTGGTGCGTPETSVASQLSNLFTTAMQATKTVAASGGWGAAIGLSLLSIVLLILTVIFLSFAITLVLVGKIALFILLGLAPLFIAMALFEFSSALFSGWLRTCAQYAIVPAIVYGMLSFLLTLMSATVSNLGAITDVSSGLTVIAPFLILCIVGTVMLPQSLSIAASIAGGHSLQNPFYGLATRGLRDYAYWRVARGWRNGGGGPAETPALPPPQATITQGAATISPGAGSRDFSADPRAEQVAGALIEARVAQARARNREG</sequence>
<evidence type="ECO:0000256" key="6">
    <source>
        <dbReference type="SAM" id="MobiDB-lite"/>
    </source>
</evidence>
<protein>
    <recommendedName>
        <fullName evidence="10">Type IV secretion system protein</fullName>
    </recommendedName>
</protein>
<evidence type="ECO:0000256" key="5">
    <source>
        <dbReference type="ARBA" id="ARBA00023136"/>
    </source>
</evidence>
<keyword evidence="3 7" id="KW-0812">Transmembrane</keyword>
<dbReference type="AlphaFoldDB" id="A0A3M9XMG7"/>
<reference evidence="8 9" key="1">
    <citation type="submission" date="2018-08" db="EMBL/GenBank/DDBJ databases">
        <title>Genome sequence of Methylocystis hirsuta CSC1, a methanotroph able to accumulate PHAs.</title>
        <authorList>
            <person name="Bordel S."/>
            <person name="Rodriguez E."/>
            <person name="Gancedo J."/>
            <person name="Munoz R."/>
        </authorList>
    </citation>
    <scope>NUCLEOTIDE SEQUENCE [LARGE SCALE GENOMIC DNA]</scope>
    <source>
        <strain evidence="8 9">CSC1</strain>
    </source>
</reference>
<evidence type="ECO:0008006" key="10">
    <source>
        <dbReference type="Google" id="ProtNLM"/>
    </source>
</evidence>
<feature type="transmembrane region" description="Helical" evidence="7">
    <location>
        <begin position="242"/>
        <end position="260"/>
    </location>
</feature>
<evidence type="ECO:0000256" key="7">
    <source>
        <dbReference type="SAM" id="Phobius"/>
    </source>
</evidence>